<reference evidence="2" key="1">
    <citation type="submission" date="2018-06" db="EMBL/GenBank/DDBJ databases">
        <title>Description of a new Polynucleobacter species.</title>
        <authorList>
            <person name="Hahn M.W."/>
        </authorList>
    </citation>
    <scope>NUCLEOTIDE SEQUENCE [LARGE SCALE GENOMIC DNA]</scope>
    <source>
        <strain evidence="2">MG-25-Pas1-D2</strain>
    </source>
</reference>
<dbReference type="Proteomes" id="UP000248592">
    <property type="component" value="Chromosome"/>
</dbReference>
<accession>A0A2Z4JUJ6</accession>
<organism evidence="1 2">
    <name type="scientific">Polynucleobacter paneuropaeus</name>
    <dbReference type="NCBI Taxonomy" id="2527775"/>
    <lineage>
        <taxon>Bacteria</taxon>
        <taxon>Pseudomonadati</taxon>
        <taxon>Pseudomonadota</taxon>
        <taxon>Betaproteobacteria</taxon>
        <taxon>Burkholderiales</taxon>
        <taxon>Burkholderiaceae</taxon>
        <taxon>Polynucleobacter</taxon>
    </lineage>
</organism>
<evidence type="ECO:0000313" key="2">
    <source>
        <dbReference type="Proteomes" id="UP000248592"/>
    </source>
</evidence>
<name>A0A2Z4JUJ6_9BURK</name>
<dbReference type="AlphaFoldDB" id="A0A2Z4JUJ6"/>
<proteinExistence type="predicted"/>
<sequence>MESAWIVFLADDDEFVIEVFDNEKAAIDCFKYHISSAPSATYIVRIDPTNFQSTFTVPLEE</sequence>
<dbReference type="EMBL" id="CP030085">
    <property type="protein sequence ID" value="AWW50565.1"/>
    <property type="molecule type" value="Genomic_DNA"/>
</dbReference>
<dbReference type="RefSeq" id="WP_112295098.1">
    <property type="nucleotide sequence ID" value="NZ_CBCSBS010000002.1"/>
</dbReference>
<gene>
    <name evidence="1" type="ORF">Pas1_09335</name>
</gene>
<evidence type="ECO:0000313" key="1">
    <source>
        <dbReference type="EMBL" id="AWW50565.1"/>
    </source>
</evidence>
<protein>
    <submittedName>
        <fullName evidence="1">Uncharacterized protein</fullName>
    </submittedName>
</protein>